<organism evidence="12 13">
    <name type="scientific">Endobacter medicaginis</name>
    <dbReference type="NCBI Taxonomy" id="1181271"/>
    <lineage>
        <taxon>Bacteria</taxon>
        <taxon>Pseudomonadati</taxon>
        <taxon>Pseudomonadota</taxon>
        <taxon>Alphaproteobacteria</taxon>
        <taxon>Acetobacterales</taxon>
        <taxon>Acetobacteraceae</taxon>
        <taxon>Endobacter</taxon>
    </lineage>
</organism>
<keyword evidence="9" id="KW-0460">Magnesium</keyword>
<dbReference type="FunFam" id="3.40.1030.10:FF:000002">
    <property type="entry name" value="Anthranilate phosphoribosyltransferase"/>
    <property type="match status" value="1"/>
</dbReference>
<evidence type="ECO:0000259" key="10">
    <source>
        <dbReference type="Pfam" id="PF00591"/>
    </source>
</evidence>
<feature type="binding site" evidence="9">
    <location>
        <begin position="109"/>
        <end position="117"/>
    </location>
    <ligand>
        <name>5-phospho-alpha-D-ribose 1-diphosphate</name>
        <dbReference type="ChEBI" id="CHEBI:58017"/>
    </ligand>
</feature>
<dbReference type="GO" id="GO:0004048">
    <property type="term" value="F:anthranilate phosphoribosyltransferase activity"/>
    <property type="evidence" value="ECO:0007669"/>
    <property type="project" value="UniProtKB-UniRule"/>
</dbReference>
<dbReference type="PANTHER" id="PTHR43285">
    <property type="entry name" value="ANTHRANILATE PHOSPHORIBOSYLTRANSFERASE"/>
    <property type="match status" value="1"/>
</dbReference>
<name>A0A839UWI4_9PROT</name>
<feature type="binding site" evidence="9">
    <location>
        <position position="227"/>
    </location>
    <ligand>
        <name>Mg(2+)</name>
        <dbReference type="ChEBI" id="CHEBI:18420"/>
        <label>2</label>
    </ligand>
</feature>
<dbReference type="SUPFAM" id="SSF47648">
    <property type="entry name" value="Nucleoside phosphorylase/phosphoribosyltransferase N-terminal domain"/>
    <property type="match status" value="1"/>
</dbReference>
<keyword evidence="2 9" id="KW-0028">Amino-acid biosynthesis</keyword>
<evidence type="ECO:0000256" key="6">
    <source>
        <dbReference type="ARBA" id="ARBA00023141"/>
    </source>
</evidence>
<dbReference type="GO" id="GO:0000162">
    <property type="term" value="P:L-tryptophan biosynthetic process"/>
    <property type="evidence" value="ECO:0007669"/>
    <property type="project" value="UniProtKB-UniRule"/>
</dbReference>
<comment type="caution">
    <text evidence="12">The sequence shown here is derived from an EMBL/GenBank/DDBJ whole genome shotgun (WGS) entry which is preliminary data.</text>
</comment>
<dbReference type="AlphaFoldDB" id="A0A839UWI4"/>
<dbReference type="Pfam" id="PF00591">
    <property type="entry name" value="Glycos_transf_3"/>
    <property type="match status" value="1"/>
</dbReference>
<keyword evidence="4 9" id="KW-0808">Transferase</keyword>
<evidence type="ECO:0000313" key="13">
    <source>
        <dbReference type="Proteomes" id="UP000557688"/>
    </source>
</evidence>
<dbReference type="Gene3D" id="1.20.970.10">
    <property type="entry name" value="Transferase, Pyrimidine Nucleoside Phosphorylase, Chain C"/>
    <property type="match status" value="1"/>
</dbReference>
<dbReference type="InterPro" id="IPR017459">
    <property type="entry name" value="Glycosyl_Trfase_fam3_N_dom"/>
</dbReference>
<comment type="similarity">
    <text evidence="8">In the C-terminal section; belongs to the anthranilate phosphoribosyltransferase family.</text>
</comment>
<feature type="binding site" evidence="9">
    <location>
        <position position="89"/>
    </location>
    <ligand>
        <name>5-phospho-alpha-D-ribose 1-diphosphate</name>
        <dbReference type="ChEBI" id="CHEBI:58017"/>
    </ligand>
</feature>
<evidence type="ECO:0000256" key="3">
    <source>
        <dbReference type="ARBA" id="ARBA00022676"/>
    </source>
</evidence>
<evidence type="ECO:0000256" key="8">
    <source>
        <dbReference type="ARBA" id="ARBA00061188"/>
    </source>
</evidence>
<accession>A0A839UWI4</accession>
<feature type="binding site" evidence="9">
    <location>
        <position position="93"/>
    </location>
    <ligand>
        <name>Mg(2+)</name>
        <dbReference type="ChEBI" id="CHEBI:18420"/>
        <label>1</label>
    </ligand>
</feature>
<feature type="binding site" evidence="9">
    <location>
        <position position="121"/>
    </location>
    <ligand>
        <name>5-phospho-alpha-D-ribose 1-diphosphate</name>
        <dbReference type="ChEBI" id="CHEBI:58017"/>
    </ligand>
</feature>
<feature type="binding site" evidence="9">
    <location>
        <position position="228"/>
    </location>
    <ligand>
        <name>Mg(2+)</name>
        <dbReference type="ChEBI" id="CHEBI:18420"/>
        <label>2</label>
    </ligand>
</feature>
<dbReference type="InterPro" id="IPR036320">
    <property type="entry name" value="Glycosyl_Trfase_fam3_N_dom_sf"/>
</dbReference>
<dbReference type="GO" id="GO:0005829">
    <property type="term" value="C:cytosol"/>
    <property type="evidence" value="ECO:0007669"/>
    <property type="project" value="TreeGrafter"/>
</dbReference>
<reference evidence="12 13" key="1">
    <citation type="submission" date="2020-08" db="EMBL/GenBank/DDBJ databases">
        <title>Genomic Encyclopedia of Type Strains, Phase III (KMG-III): the genomes of soil and plant-associated and newly described type strains.</title>
        <authorList>
            <person name="Whitman W."/>
        </authorList>
    </citation>
    <scope>NUCLEOTIDE SEQUENCE [LARGE SCALE GENOMIC DNA]</scope>
    <source>
        <strain evidence="12 13">CECT 8088</strain>
    </source>
</reference>
<dbReference type="Pfam" id="PF02885">
    <property type="entry name" value="Glycos_trans_3N"/>
    <property type="match status" value="1"/>
</dbReference>
<keyword evidence="5 9" id="KW-0822">Tryptophan biosynthesis</keyword>
<comment type="cofactor">
    <cofactor evidence="9">
        <name>Mg(2+)</name>
        <dbReference type="ChEBI" id="CHEBI:18420"/>
    </cofactor>
    <text evidence="9">Binds 2 magnesium ions per monomer.</text>
</comment>
<dbReference type="InterPro" id="IPR000312">
    <property type="entry name" value="Glycosyl_Trfase_fam3"/>
</dbReference>
<keyword evidence="9" id="KW-0479">Metal-binding</keyword>
<evidence type="ECO:0000256" key="2">
    <source>
        <dbReference type="ARBA" id="ARBA00022605"/>
    </source>
</evidence>
<dbReference type="NCBIfam" id="TIGR01245">
    <property type="entry name" value="trpD"/>
    <property type="match status" value="1"/>
</dbReference>
<keyword evidence="3 9" id="KW-0328">Glycosyltransferase</keyword>
<feature type="binding site" evidence="9">
    <location>
        <begin position="91"/>
        <end position="94"/>
    </location>
    <ligand>
        <name>5-phospho-alpha-D-ribose 1-diphosphate</name>
        <dbReference type="ChEBI" id="CHEBI:58017"/>
    </ligand>
</feature>
<keyword evidence="6 9" id="KW-0057">Aromatic amino acid biosynthesis</keyword>
<protein>
    <recommendedName>
        <fullName evidence="9">Anthranilate phosphoribosyltransferase</fullName>
        <ecNumber evidence="9">2.4.2.18</ecNumber>
    </recommendedName>
</protein>
<dbReference type="Gene3D" id="3.40.1030.10">
    <property type="entry name" value="Nucleoside phosphorylase/phosphoribosyltransferase catalytic domain"/>
    <property type="match status" value="1"/>
</dbReference>
<evidence type="ECO:0000313" key="12">
    <source>
        <dbReference type="EMBL" id="MBB3172733.1"/>
    </source>
</evidence>
<sequence>MSTPKTWLAAVAGGETLSEAEAEAAFGAIMRGEFDDAQIAALLMALRLRGETTDEIRGAVRAMRAAMRRVAAPHDAVDVVGTGGDLHGTLNVSTAVAFVVAGAGVPVAKHGNRAVSSITGAADVLAALGAASLDGSDDDAERALAEDGLSFLFAPAYHPALRHAANARRALGFRTIFNLLGPLANPAGVRRQLVGVYDSRWLGPLAETLAALGSERAWVVHGAGGLDELALSGPSQVAAIEAGEVRRFEVHPEQAGLAVAPLEAVRGGDPAHNAAALVALLDGAHGAYRDIVLLNAAATLIVAGRAADLREGAGLAAESLDAGAAKGVLRRLRARVAAARADHATA</sequence>
<feature type="binding site" evidence="9">
    <location>
        <position position="228"/>
    </location>
    <ligand>
        <name>Mg(2+)</name>
        <dbReference type="ChEBI" id="CHEBI:18420"/>
        <label>1</label>
    </ligand>
</feature>
<gene>
    <name evidence="9" type="primary">trpD</name>
    <name evidence="12" type="ORF">FHR90_000547</name>
</gene>
<proteinExistence type="inferred from homology"/>
<comment type="subunit">
    <text evidence="9">Homodimer.</text>
</comment>
<dbReference type="RefSeq" id="WP_183274716.1">
    <property type="nucleotide sequence ID" value="NZ_JACHXV010000002.1"/>
</dbReference>
<comment type="pathway">
    <text evidence="1 9">Amino-acid biosynthesis; L-tryptophan biosynthesis; L-tryptophan from chorismate: step 2/5.</text>
</comment>
<feature type="binding site" evidence="9">
    <location>
        <position position="112"/>
    </location>
    <ligand>
        <name>anthranilate</name>
        <dbReference type="ChEBI" id="CHEBI:16567"/>
        <label>1</label>
    </ligand>
</feature>
<feature type="domain" description="Glycosyl transferase family 3" evidence="10">
    <location>
        <begin position="75"/>
        <end position="325"/>
    </location>
</feature>
<evidence type="ECO:0000256" key="5">
    <source>
        <dbReference type="ARBA" id="ARBA00022822"/>
    </source>
</evidence>
<dbReference type="HAMAP" id="MF_00211">
    <property type="entry name" value="TrpD"/>
    <property type="match status" value="1"/>
</dbReference>
<comment type="function">
    <text evidence="9">Catalyzes the transfer of the phosphoribosyl group of 5-phosphorylribose-1-pyrophosphate (PRPP) to anthranilate to yield N-(5'-phosphoribosyl)-anthranilate (PRA).</text>
</comment>
<comment type="similarity">
    <text evidence="9">Belongs to the anthranilate phosphoribosyltransferase family.</text>
</comment>
<comment type="catalytic activity">
    <reaction evidence="7 9">
        <text>N-(5-phospho-beta-D-ribosyl)anthranilate + diphosphate = 5-phospho-alpha-D-ribose 1-diphosphate + anthranilate</text>
        <dbReference type="Rhea" id="RHEA:11768"/>
        <dbReference type="ChEBI" id="CHEBI:16567"/>
        <dbReference type="ChEBI" id="CHEBI:18277"/>
        <dbReference type="ChEBI" id="CHEBI:33019"/>
        <dbReference type="ChEBI" id="CHEBI:58017"/>
        <dbReference type="EC" id="2.4.2.18"/>
    </reaction>
</comment>
<dbReference type="UniPathway" id="UPA00035">
    <property type="reaction ID" value="UER00041"/>
</dbReference>
<feature type="binding site" evidence="9">
    <location>
        <position position="81"/>
    </location>
    <ligand>
        <name>anthranilate</name>
        <dbReference type="ChEBI" id="CHEBI:16567"/>
        <label>1</label>
    </ligand>
</feature>
<evidence type="ECO:0000256" key="9">
    <source>
        <dbReference type="HAMAP-Rule" id="MF_00211"/>
    </source>
</evidence>
<evidence type="ECO:0000256" key="1">
    <source>
        <dbReference type="ARBA" id="ARBA00004907"/>
    </source>
</evidence>
<feature type="binding site" evidence="9">
    <location>
        <position position="168"/>
    </location>
    <ligand>
        <name>anthranilate</name>
        <dbReference type="ChEBI" id="CHEBI:16567"/>
        <label>2</label>
    </ligand>
</feature>
<comment type="caution">
    <text evidence="9">Lacks conserved residue(s) required for the propagation of feature annotation.</text>
</comment>
<dbReference type="Proteomes" id="UP000557688">
    <property type="component" value="Unassembled WGS sequence"/>
</dbReference>
<evidence type="ECO:0000256" key="4">
    <source>
        <dbReference type="ARBA" id="ARBA00022679"/>
    </source>
</evidence>
<dbReference type="EC" id="2.4.2.18" evidence="9"/>
<feature type="binding site" evidence="9">
    <location>
        <begin position="84"/>
        <end position="85"/>
    </location>
    <ligand>
        <name>5-phospho-alpha-D-ribose 1-diphosphate</name>
        <dbReference type="ChEBI" id="CHEBI:58017"/>
    </ligand>
</feature>
<evidence type="ECO:0000256" key="7">
    <source>
        <dbReference type="ARBA" id="ARBA00052328"/>
    </source>
</evidence>
<dbReference type="SUPFAM" id="SSF52418">
    <property type="entry name" value="Nucleoside phosphorylase/phosphoribosyltransferase catalytic domain"/>
    <property type="match status" value="1"/>
</dbReference>
<dbReference type="EMBL" id="JACHXV010000002">
    <property type="protein sequence ID" value="MBB3172733.1"/>
    <property type="molecule type" value="Genomic_DNA"/>
</dbReference>
<dbReference type="InterPro" id="IPR005940">
    <property type="entry name" value="Anthranilate_Pribosyl_Tfrase"/>
</dbReference>
<dbReference type="PANTHER" id="PTHR43285:SF2">
    <property type="entry name" value="ANTHRANILATE PHOSPHORIBOSYLTRANSFERASE"/>
    <property type="match status" value="1"/>
</dbReference>
<evidence type="ECO:0000259" key="11">
    <source>
        <dbReference type="Pfam" id="PF02885"/>
    </source>
</evidence>
<dbReference type="InterPro" id="IPR035902">
    <property type="entry name" value="Nuc_phospho_transferase"/>
</dbReference>
<feature type="binding site" evidence="9">
    <location>
        <position position="81"/>
    </location>
    <ligand>
        <name>5-phospho-alpha-D-ribose 1-diphosphate</name>
        <dbReference type="ChEBI" id="CHEBI:58017"/>
    </ligand>
</feature>
<keyword evidence="13" id="KW-1185">Reference proteome</keyword>
<feature type="domain" description="Glycosyl transferase family 3 N-terminal" evidence="11">
    <location>
        <begin position="7"/>
        <end position="66"/>
    </location>
</feature>
<dbReference type="GO" id="GO:0000287">
    <property type="term" value="F:magnesium ion binding"/>
    <property type="evidence" value="ECO:0007669"/>
    <property type="project" value="UniProtKB-UniRule"/>
</dbReference>